<protein>
    <submittedName>
        <fullName evidence="2">Uncharacterized protein</fullName>
    </submittedName>
</protein>
<accession>T1I5N8</accession>
<keyword evidence="3" id="KW-1185">Reference proteome</keyword>
<dbReference type="AlphaFoldDB" id="T1I5N8"/>
<evidence type="ECO:0000313" key="3">
    <source>
        <dbReference type="Proteomes" id="UP000015103"/>
    </source>
</evidence>
<dbReference type="VEuPathDB" id="VectorBase:RPRC011607"/>
<feature type="compositionally biased region" description="Polar residues" evidence="1">
    <location>
        <begin position="68"/>
        <end position="83"/>
    </location>
</feature>
<feature type="region of interest" description="Disordered" evidence="1">
    <location>
        <begin position="61"/>
        <end position="83"/>
    </location>
</feature>
<dbReference type="HOGENOM" id="CLU_2545460_0_0_1"/>
<dbReference type="InParanoid" id="T1I5N8"/>
<proteinExistence type="predicted"/>
<dbReference type="EnsemblMetazoa" id="RPRC011607-RA">
    <property type="protein sequence ID" value="RPRC011607-PA"/>
    <property type="gene ID" value="RPRC011607"/>
</dbReference>
<evidence type="ECO:0000313" key="2">
    <source>
        <dbReference type="EnsemblMetazoa" id="RPRC011607-PA"/>
    </source>
</evidence>
<organism evidence="2 3">
    <name type="scientific">Rhodnius prolixus</name>
    <name type="common">Triatomid bug</name>
    <dbReference type="NCBI Taxonomy" id="13249"/>
    <lineage>
        <taxon>Eukaryota</taxon>
        <taxon>Metazoa</taxon>
        <taxon>Ecdysozoa</taxon>
        <taxon>Arthropoda</taxon>
        <taxon>Hexapoda</taxon>
        <taxon>Insecta</taxon>
        <taxon>Pterygota</taxon>
        <taxon>Neoptera</taxon>
        <taxon>Paraneoptera</taxon>
        <taxon>Hemiptera</taxon>
        <taxon>Heteroptera</taxon>
        <taxon>Panheteroptera</taxon>
        <taxon>Cimicomorpha</taxon>
        <taxon>Reduviidae</taxon>
        <taxon>Triatominae</taxon>
        <taxon>Rhodnius</taxon>
    </lineage>
</organism>
<dbReference type="EMBL" id="ACPB03003573">
    <property type="status" value="NOT_ANNOTATED_CDS"/>
    <property type="molecule type" value="Genomic_DNA"/>
</dbReference>
<name>T1I5N8_RHOPR</name>
<evidence type="ECO:0000256" key="1">
    <source>
        <dbReference type="SAM" id="MobiDB-lite"/>
    </source>
</evidence>
<reference evidence="2" key="1">
    <citation type="submission" date="2015-05" db="UniProtKB">
        <authorList>
            <consortium name="EnsemblMetazoa"/>
        </authorList>
    </citation>
    <scope>IDENTIFICATION</scope>
</reference>
<sequence>MFGMTYTNEDGPGLIKISDDPCILALSKSANDVWFPMLPVTNPTNVPLHIIKPKVIKQEKPMVEADNSRNATSSASFFSDWFS</sequence>
<dbReference type="Proteomes" id="UP000015103">
    <property type="component" value="Unassembled WGS sequence"/>
</dbReference>